<evidence type="ECO:0000256" key="7">
    <source>
        <dbReference type="ARBA" id="ARBA00048539"/>
    </source>
</evidence>
<dbReference type="STRING" id="1233.SAMN05216387_10560"/>
<evidence type="ECO:0000256" key="8">
    <source>
        <dbReference type="HAMAP-Rule" id="MF_01161"/>
    </source>
</evidence>
<keyword evidence="4 8" id="KW-0819">tRNA processing</keyword>
<keyword evidence="2 8" id="KW-0963">Cytoplasm</keyword>
<evidence type="ECO:0000259" key="9">
    <source>
        <dbReference type="SMART" id="SM00977"/>
    </source>
</evidence>
<dbReference type="NCBIfam" id="TIGR02433">
    <property type="entry name" value="lysidine_TilS_C"/>
    <property type="match status" value="1"/>
</dbReference>
<feature type="domain" description="Lysidine-tRNA(Ile) synthetase C-terminal" evidence="9">
    <location>
        <begin position="399"/>
        <end position="472"/>
    </location>
</feature>
<protein>
    <recommendedName>
        <fullName evidence="8">tRNA(Ile)-lysidine synthase</fullName>
        <ecNumber evidence="8">6.3.4.19</ecNumber>
    </recommendedName>
    <alternativeName>
        <fullName evidence="8">tRNA(Ile)-2-lysyl-cytidine synthase</fullName>
    </alternativeName>
    <alternativeName>
        <fullName evidence="8">tRNA(Ile)-lysidine synthetase</fullName>
    </alternativeName>
</protein>
<evidence type="ECO:0000256" key="4">
    <source>
        <dbReference type="ARBA" id="ARBA00022694"/>
    </source>
</evidence>
<keyword evidence="5 8" id="KW-0547">Nucleotide-binding</keyword>
<dbReference type="EMBL" id="FOBH01000005">
    <property type="protein sequence ID" value="SEL09985.1"/>
    <property type="molecule type" value="Genomic_DNA"/>
</dbReference>
<evidence type="ECO:0000256" key="2">
    <source>
        <dbReference type="ARBA" id="ARBA00022490"/>
    </source>
</evidence>
<dbReference type="Gene3D" id="1.20.59.20">
    <property type="match status" value="1"/>
</dbReference>
<feature type="binding site" evidence="8">
    <location>
        <begin position="35"/>
        <end position="40"/>
    </location>
    <ligand>
        <name>ATP</name>
        <dbReference type="ChEBI" id="CHEBI:30616"/>
    </ligand>
</feature>
<keyword evidence="6 8" id="KW-0067">ATP-binding</keyword>
<dbReference type="OrthoDB" id="9807403at2"/>
<dbReference type="Pfam" id="PF11734">
    <property type="entry name" value="TilS_C"/>
    <property type="match status" value="1"/>
</dbReference>
<gene>
    <name evidence="8" type="primary">tilS</name>
    <name evidence="10" type="ORF">SAMN05216387_10560</name>
</gene>
<evidence type="ECO:0000313" key="10">
    <source>
        <dbReference type="EMBL" id="SEL09985.1"/>
    </source>
</evidence>
<dbReference type="Proteomes" id="UP000198620">
    <property type="component" value="Unassembled WGS sequence"/>
</dbReference>
<dbReference type="InterPro" id="IPR012796">
    <property type="entry name" value="Lysidine-tRNA-synth_C"/>
</dbReference>
<dbReference type="SUPFAM" id="SSF52402">
    <property type="entry name" value="Adenine nucleotide alpha hydrolases-like"/>
    <property type="match status" value="1"/>
</dbReference>
<comment type="catalytic activity">
    <reaction evidence="7 8">
        <text>cytidine(34) in tRNA(Ile2) + L-lysine + ATP = lysidine(34) in tRNA(Ile2) + AMP + diphosphate + H(+)</text>
        <dbReference type="Rhea" id="RHEA:43744"/>
        <dbReference type="Rhea" id="RHEA-COMP:10625"/>
        <dbReference type="Rhea" id="RHEA-COMP:10670"/>
        <dbReference type="ChEBI" id="CHEBI:15378"/>
        <dbReference type="ChEBI" id="CHEBI:30616"/>
        <dbReference type="ChEBI" id="CHEBI:32551"/>
        <dbReference type="ChEBI" id="CHEBI:33019"/>
        <dbReference type="ChEBI" id="CHEBI:82748"/>
        <dbReference type="ChEBI" id="CHEBI:83665"/>
        <dbReference type="ChEBI" id="CHEBI:456215"/>
        <dbReference type="EC" id="6.3.4.19"/>
    </reaction>
</comment>
<comment type="domain">
    <text evidence="8">The N-terminal region contains the highly conserved SGGXDS motif, predicted to be a P-loop motif involved in ATP binding.</text>
</comment>
<dbReference type="InterPro" id="IPR012795">
    <property type="entry name" value="tRNA_Ile_lys_synt_N"/>
</dbReference>
<dbReference type="GO" id="GO:0005524">
    <property type="term" value="F:ATP binding"/>
    <property type="evidence" value="ECO:0007669"/>
    <property type="project" value="UniProtKB-UniRule"/>
</dbReference>
<dbReference type="AlphaFoldDB" id="A0A1H7MH14"/>
<accession>A0A1H7MH14</accession>
<reference evidence="10 11" key="1">
    <citation type="submission" date="2016-10" db="EMBL/GenBank/DDBJ databases">
        <authorList>
            <person name="de Groot N.N."/>
        </authorList>
    </citation>
    <scope>NUCLEOTIDE SEQUENCE [LARGE SCALE GENOMIC DNA]</scope>
    <source>
        <strain evidence="10 11">Nv1</strain>
    </source>
</reference>
<evidence type="ECO:0000256" key="3">
    <source>
        <dbReference type="ARBA" id="ARBA00022598"/>
    </source>
</evidence>
<dbReference type="EC" id="6.3.4.19" evidence="8"/>
<dbReference type="GO" id="GO:0032267">
    <property type="term" value="F:tRNA(Ile)-lysidine synthase activity"/>
    <property type="evidence" value="ECO:0007669"/>
    <property type="project" value="UniProtKB-EC"/>
</dbReference>
<comment type="similarity">
    <text evidence="8">Belongs to the tRNA(Ile)-lysidine synthase family.</text>
</comment>
<dbReference type="InterPro" id="IPR014729">
    <property type="entry name" value="Rossmann-like_a/b/a_fold"/>
</dbReference>
<dbReference type="SUPFAM" id="SSF82829">
    <property type="entry name" value="MesJ substrate recognition domain-like"/>
    <property type="match status" value="1"/>
</dbReference>
<evidence type="ECO:0000256" key="6">
    <source>
        <dbReference type="ARBA" id="ARBA00022840"/>
    </source>
</evidence>
<dbReference type="Pfam" id="PF09179">
    <property type="entry name" value="TilS"/>
    <property type="match status" value="1"/>
</dbReference>
<dbReference type="Pfam" id="PF01171">
    <property type="entry name" value="ATP_bind_3"/>
    <property type="match status" value="1"/>
</dbReference>
<dbReference type="Gene3D" id="3.40.50.620">
    <property type="entry name" value="HUPs"/>
    <property type="match status" value="1"/>
</dbReference>
<name>A0A1H7MH14_9PROT</name>
<dbReference type="NCBIfam" id="TIGR02432">
    <property type="entry name" value="lysidine_TilS_N"/>
    <property type="match status" value="1"/>
</dbReference>
<organism evidence="10 11">
    <name type="scientific">Nitrosovibrio tenuis</name>
    <dbReference type="NCBI Taxonomy" id="1233"/>
    <lineage>
        <taxon>Bacteria</taxon>
        <taxon>Pseudomonadati</taxon>
        <taxon>Pseudomonadota</taxon>
        <taxon>Betaproteobacteria</taxon>
        <taxon>Nitrosomonadales</taxon>
        <taxon>Nitrosomonadaceae</taxon>
        <taxon>Nitrosovibrio</taxon>
    </lineage>
</organism>
<evidence type="ECO:0000256" key="1">
    <source>
        <dbReference type="ARBA" id="ARBA00004496"/>
    </source>
</evidence>
<sequence>MASTRKSKSSSLRGTIENVLREQVRPGNHLVVALSGGVDSVVLLNVLIPLSAQIPLMLSAIHINHGISAHAAKWAAFCCDLCRSAGIPLKIAHLKIRRKRGVSLEAAAREGRYREFKKLKADYVVLAQHLDDQAETLLLQLLRGAGVKGLGAMPVVRNHTLEISESTAAATDKPATGEEPKLLRPMLHLSRREIEDYAQEHGLQWITDESNVDVSFDRNFLRHQVLPLLETRFPSYRSTLSRASRHMAEASILLDELAEADSAGCATSGRLHIDELRKLDLPRARNLLRYTLAQRGAILPSTAKMDEMLRQLLSLRSDARMHVVFGNTEIRCFRGEVYVGKASIRRAGTGKTGPAVAMKGWPQWCGEGQLAIGEPGGVIRFVRRKSAGINLKKLTELPVTVRFRQGGERLRPDCNRPRRSLKNLLREASFPPWEREALPLIFSGERLACVPGIGVDCDFQAASGEEGLVVSWERNG</sequence>
<dbReference type="InterPro" id="IPR015262">
    <property type="entry name" value="tRNA_Ile_lys_synt_subst-bd"/>
</dbReference>
<dbReference type="SUPFAM" id="SSF56037">
    <property type="entry name" value="PheT/TilS domain"/>
    <property type="match status" value="1"/>
</dbReference>
<evidence type="ECO:0000313" key="11">
    <source>
        <dbReference type="Proteomes" id="UP000198620"/>
    </source>
</evidence>
<dbReference type="PANTHER" id="PTHR43033">
    <property type="entry name" value="TRNA(ILE)-LYSIDINE SYNTHASE-RELATED"/>
    <property type="match status" value="1"/>
</dbReference>
<proteinExistence type="inferred from homology"/>
<evidence type="ECO:0000256" key="5">
    <source>
        <dbReference type="ARBA" id="ARBA00022741"/>
    </source>
</evidence>
<dbReference type="RefSeq" id="WP_090828524.1">
    <property type="nucleotide sequence ID" value="NZ_FOBH01000005.1"/>
</dbReference>
<keyword evidence="11" id="KW-1185">Reference proteome</keyword>
<dbReference type="HAMAP" id="MF_01161">
    <property type="entry name" value="tRNA_Ile_lys_synt"/>
    <property type="match status" value="1"/>
</dbReference>
<comment type="subcellular location">
    <subcellularLocation>
        <location evidence="1 8">Cytoplasm</location>
    </subcellularLocation>
</comment>
<dbReference type="GO" id="GO:0006400">
    <property type="term" value="P:tRNA modification"/>
    <property type="evidence" value="ECO:0007669"/>
    <property type="project" value="UniProtKB-UniRule"/>
</dbReference>
<dbReference type="CDD" id="cd01992">
    <property type="entry name" value="TilS_N"/>
    <property type="match status" value="1"/>
</dbReference>
<dbReference type="InterPro" id="IPR012094">
    <property type="entry name" value="tRNA_Ile_lys_synt"/>
</dbReference>
<dbReference type="SMART" id="SM00977">
    <property type="entry name" value="TilS_C"/>
    <property type="match status" value="1"/>
</dbReference>
<keyword evidence="3 8" id="KW-0436">Ligase</keyword>
<dbReference type="InterPro" id="IPR011063">
    <property type="entry name" value="TilS/TtcA_N"/>
</dbReference>
<comment type="function">
    <text evidence="8">Ligates lysine onto the cytidine present at position 34 of the AUA codon-specific tRNA(Ile) that contains the anticodon CAU, in an ATP-dependent manner. Cytidine is converted to lysidine, thus changing the amino acid specificity of the tRNA from methionine to isoleucine.</text>
</comment>
<dbReference type="PANTHER" id="PTHR43033:SF1">
    <property type="entry name" value="TRNA(ILE)-LYSIDINE SYNTHASE-RELATED"/>
    <property type="match status" value="1"/>
</dbReference>
<dbReference type="GO" id="GO:0005737">
    <property type="term" value="C:cytoplasm"/>
    <property type="evidence" value="ECO:0007669"/>
    <property type="project" value="UniProtKB-SubCell"/>
</dbReference>